<dbReference type="Proteomes" id="UP000013984">
    <property type="component" value="Unassembled WGS sequence"/>
</dbReference>
<dbReference type="STRING" id="1218599.LEP1GSC195_3708"/>
<dbReference type="EMBL" id="AOGZ02000014">
    <property type="protein sequence ID" value="EOQ95726.1"/>
    <property type="molecule type" value="Genomic_DNA"/>
</dbReference>
<organism evidence="1 2">
    <name type="scientific">Leptospira wolbachii serovar Codice str. CDC</name>
    <dbReference type="NCBI Taxonomy" id="1218599"/>
    <lineage>
        <taxon>Bacteria</taxon>
        <taxon>Pseudomonadati</taxon>
        <taxon>Spirochaetota</taxon>
        <taxon>Spirochaetia</taxon>
        <taxon>Leptospirales</taxon>
        <taxon>Leptospiraceae</taxon>
        <taxon>Leptospira</taxon>
    </lineage>
</organism>
<proteinExistence type="predicted"/>
<gene>
    <name evidence="1" type="ORF">LEP1GSC195_3708</name>
</gene>
<evidence type="ECO:0000313" key="1">
    <source>
        <dbReference type="EMBL" id="EOQ95726.1"/>
    </source>
</evidence>
<evidence type="ECO:0008006" key="3">
    <source>
        <dbReference type="Google" id="ProtNLM"/>
    </source>
</evidence>
<dbReference type="AlphaFoldDB" id="R9A0I5"/>
<keyword evidence="2" id="KW-1185">Reference proteome</keyword>
<evidence type="ECO:0000313" key="2">
    <source>
        <dbReference type="Proteomes" id="UP000013984"/>
    </source>
</evidence>
<reference evidence="1" key="1">
    <citation type="submission" date="2013-04" db="EMBL/GenBank/DDBJ databases">
        <authorList>
            <person name="Harkins D.M."/>
            <person name="Durkin A.S."/>
            <person name="Brinkac L.M."/>
            <person name="Haft D.H."/>
            <person name="Selengut J.D."/>
            <person name="Sanka R."/>
            <person name="DePew J."/>
            <person name="Purushe J."/>
            <person name="Galloway R.L."/>
            <person name="Vinetz J.M."/>
            <person name="Sutton G.G."/>
            <person name="Nierman W.C."/>
            <person name="Fouts D.E."/>
        </authorList>
    </citation>
    <scope>NUCLEOTIDE SEQUENCE [LARGE SCALE GENOMIC DNA]</scope>
    <source>
        <strain evidence="1">CDC</strain>
    </source>
</reference>
<sequence length="224" mass="26026">MISKFDHFLLYSDKLEETYRFLLNHLKLVPLTPLTNYGSFQSGMFVFQNGILELLWYQKNPEEVTTIASTNHFVGFALRSDLDIQDTKLALKNFNFDSSEVIEQKVLNAKKEEVVISEILILNHFINHLQIFYIEYKNDYLPKKFDELSKTSPWEIDSFVLQVLNQKSISDQFVTLGFKKENDDTIADQNGIKIRIQESSSQNMIPSFLIKSEEGTINILKVID</sequence>
<name>R9A0I5_9LEPT</name>
<dbReference type="OrthoDB" id="323886at2"/>
<protein>
    <recommendedName>
        <fullName evidence="3">Glyoxalase-like domain protein</fullName>
    </recommendedName>
</protein>
<dbReference type="RefSeq" id="WP_015681096.1">
    <property type="nucleotide sequence ID" value="NZ_AOGZ02000014.1"/>
</dbReference>
<comment type="caution">
    <text evidence="1">The sequence shown here is derived from an EMBL/GenBank/DDBJ whole genome shotgun (WGS) entry which is preliminary data.</text>
</comment>
<accession>R9A0I5</accession>